<name>A0A1V4A5X8_9ACTN</name>
<dbReference type="OrthoDB" id="5511415at2"/>
<accession>A0A1V4A5X8</accession>
<sequence>MSAVGYRPHPSPSHRRAGLCEVTSGGRAPLRWMWAARAQWALRISEGLDPERLGLARGTLAQPDLRTSEGLESELP</sequence>
<protein>
    <submittedName>
        <fullName evidence="2">Uncharacterized protein</fullName>
    </submittedName>
</protein>
<evidence type="ECO:0000313" key="3">
    <source>
        <dbReference type="Proteomes" id="UP000190539"/>
    </source>
</evidence>
<reference evidence="2 3" key="1">
    <citation type="submission" date="2017-02" db="EMBL/GenBank/DDBJ databases">
        <title>Draft Genome Sequence of Streptomyces tsukubaensis F601, a Producer of the immunosuppressant tacrolimus FK506.</title>
        <authorList>
            <person name="Zong G."/>
            <person name="Zhong C."/>
            <person name="Fu J."/>
            <person name="Qin R."/>
            <person name="Cao G."/>
        </authorList>
    </citation>
    <scope>NUCLEOTIDE SEQUENCE [LARGE SCALE GENOMIC DNA]</scope>
    <source>
        <strain evidence="2 3">F601</strain>
    </source>
</reference>
<dbReference type="Proteomes" id="UP000190539">
    <property type="component" value="Unassembled WGS sequence"/>
</dbReference>
<evidence type="ECO:0000313" key="2">
    <source>
        <dbReference type="EMBL" id="OON77019.1"/>
    </source>
</evidence>
<dbReference type="STRING" id="83656.B1H18_19980"/>
<comment type="caution">
    <text evidence="2">The sequence shown here is derived from an EMBL/GenBank/DDBJ whole genome shotgun (WGS) entry which is preliminary data.</text>
</comment>
<dbReference type="EMBL" id="MVFC01000016">
    <property type="protein sequence ID" value="OON77019.1"/>
    <property type="molecule type" value="Genomic_DNA"/>
</dbReference>
<evidence type="ECO:0000256" key="1">
    <source>
        <dbReference type="SAM" id="MobiDB-lite"/>
    </source>
</evidence>
<keyword evidence="3" id="KW-1185">Reference proteome</keyword>
<dbReference type="AlphaFoldDB" id="A0A1V4A5X8"/>
<dbReference type="RefSeq" id="WP_077969540.1">
    <property type="nucleotide sequence ID" value="NZ_CP045178.1"/>
</dbReference>
<feature type="region of interest" description="Disordered" evidence="1">
    <location>
        <begin position="57"/>
        <end position="76"/>
    </location>
</feature>
<proteinExistence type="predicted"/>
<organism evidence="2 3">
    <name type="scientific">Streptomyces tsukubensis</name>
    <dbReference type="NCBI Taxonomy" id="83656"/>
    <lineage>
        <taxon>Bacteria</taxon>
        <taxon>Bacillati</taxon>
        <taxon>Actinomycetota</taxon>
        <taxon>Actinomycetes</taxon>
        <taxon>Kitasatosporales</taxon>
        <taxon>Streptomycetaceae</taxon>
        <taxon>Streptomyces</taxon>
    </lineage>
</organism>
<gene>
    <name evidence="2" type="ORF">B1H18_19980</name>
</gene>